<dbReference type="EMBL" id="JAGKHQ010000016">
    <property type="protein sequence ID" value="KAG7495408.1"/>
    <property type="molecule type" value="Genomic_DNA"/>
</dbReference>
<sequence length="160" mass="17582">MAPTDKNTVDLQTSKIIECLFEDEDVLGFRHFDNCVETDGPEDFDPVKVAGKLRHIADSLNNDLAFKAALDELKQAVAQEAAEAAFSHGVEVLCQTQVSQKAEVAPEMQLIRASVALGLYIKKSSPDLKNQVCSAMTAFLNRRVGTWVAQQGGWHNVSYD</sequence>
<dbReference type="AlphaFoldDB" id="A0AAV6QQN6"/>
<name>A0AAV6QQN6_SOLSE</name>
<dbReference type="PANTHER" id="PTHR36466">
    <property type="entry name" value="BCL-2-LIKE PROTEIN 15"/>
    <property type="match status" value="1"/>
</dbReference>
<protein>
    <submittedName>
        <fullName evidence="1">Bcl-2 15</fullName>
    </submittedName>
</protein>
<evidence type="ECO:0000313" key="1">
    <source>
        <dbReference type="EMBL" id="KAG7495408.1"/>
    </source>
</evidence>
<dbReference type="InterPro" id="IPR002475">
    <property type="entry name" value="Bcl2-like"/>
</dbReference>
<keyword evidence="2" id="KW-1185">Reference proteome</keyword>
<comment type="caution">
    <text evidence="1">The sequence shown here is derived from an EMBL/GenBank/DDBJ whole genome shotgun (WGS) entry which is preliminary data.</text>
</comment>
<dbReference type="PROSITE" id="PS50062">
    <property type="entry name" value="BCL2_FAMILY"/>
    <property type="match status" value="1"/>
</dbReference>
<evidence type="ECO:0000313" key="2">
    <source>
        <dbReference type="Proteomes" id="UP000693946"/>
    </source>
</evidence>
<accession>A0AAV6QQN6</accession>
<organism evidence="1 2">
    <name type="scientific">Solea senegalensis</name>
    <name type="common">Senegalese sole</name>
    <dbReference type="NCBI Taxonomy" id="28829"/>
    <lineage>
        <taxon>Eukaryota</taxon>
        <taxon>Metazoa</taxon>
        <taxon>Chordata</taxon>
        <taxon>Craniata</taxon>
        <taxon>Vertebrata</taxon>
        <taxon>Euteleostomi</taxon>
        <taxon>Actinopterygii</taxon>
        <taxon>Neopterygii</taxon>
        <taxon>Teleostei</taxon>
        <taxon>Neoteleostei</taxon>
        <taxon>Acanthomorphata</taxon>
        <taxon>Carangaria</taxon>
        <taxon>Pleuronectiformes</taxon>
        <taxon>Pleuronectoidei</taxon>
        <taxon>Soleidae</taxon>
        <taxon>Solea</taxon>
    </lineage>
</organism>
<dbReference type="Proteomes" id="UP000693946">
    <property type="component" value="Linkage Group LG4"/>
</dbReference>
<dbReference type="PANTHER" id="PTHR36466:SF1">
    <property type="entry name" value="BCL-2-LIKE PROTEIN 15"/>
    <property type="match status" value="1"/>
</dbReference>
<dbReference type="InterPro" id="IPR033543">
    <property type="entry name" value="BCL2L15"/>
</dbReference>
<reference evidence="1 2" key="1">
    <citation type="journal article" date="2021" name="Sci. Rep.">
        <title>Chromosome anchoring in Senegalese sole (Solea senegalensis) reveals sex-associated markers and genome rearrangements in flatfish.</title>
        <authorList>
            <person name="Guerrero-Cozar I."/>
            <person name="Gomez-Garrido J."/>
            <person name="Berbel C."/>
            <person name="Martinez-Blanch J.F."/>
            <person name="Alioto T."/>
            <person name="Claros M.G."/>
            <person name="Gagnaire P.A."/>
            <person name="Manchado M."/>
        </authorList>
    </citation>
    <scope>NUCLEOTIDE SEQUENCE [LARGE SCALE GENOMIC DNA]</scope>
    <source>
        <strain evidence="1">Sse05_10M</strain>
    </source>
</reference>
<gene>
    <name evidence="1" type="ORF">JOB18_049364</name>
</gene>
<proteinExistence type="predicted"/>